<dbReference type="EMBL" id="QMFY01000008">
    <property type="protein sequence ID" value="RAW00113.1"/>
    <property type="molecule type" value="Genomic_DNA"/>
</dbReference>
<dbReference type="PANTHER" id="PTHR30558:SF3">
    <property type="entry name" value="BIOPOLYMER TRANSPORT PROTEIN EXBD-RELATED"/>
    <property type="match status" value="1"/>
</dbReference>
<comment type="similarity">
    <text evidence="2 7">Belongs to the ExbD/TolR family.</text>
</comment>
<dbReference type="GO" id="GO:0022857">
    <property type="term" value="F:transmembrane transporter activity"/>
    <property type="evidence" value="ECO:0007669"/>
    <property type="project" value="InterPro"/>
</dbReference>
<keyword evidence="7" id="KW-0813">Transport</keyword>
<dbReference type="RefSeq" id="WP_112747951.1">
    <property type="nucleotide sequence ID" value="NZ_QMFY01000008.1"/>
</dbReference>
<reference evidence="8 9" key="1">
    <citation type="submission" date="2018-06" db="EMBL/GenBank/DDBJ databases">
        <title>Chryseolinea flavus sp. nov., a member of the phylum Bacteroidetes isolated from soil.</title>
        <authorList>
            <person name="Li Y."/>
            <person name="Wang J."/>
        </authorList>
    </citation>
    <scope>NUCLEOTIDE SEQUENCE [LARGE SCALE GENOMIC DNA]</scope>
    <source>
        <strain evidence="8 9">SDU1-6</strain>
    </source>
</reference>
<dbReference type="Proteomes" id="UP000251889">
    <property type="component" value="Unassembled WGS sequence"/>
</dbReference>
<organism evidence="8 9">
    <name type="scientific">Pseudochryseolinea flava</name>
    <dbReference type="NCBI Taxonomy" id="2059302"/>
    <lineage>
        <taxon>Bacteria</taxon>
        <taxon>Pseudomonadati</taxon>
        <taxon>Bacteroidota</taxon>
        <taxon>Cytophagia</taxon>
        <taxon>Cytophagales</taxon>
        <taxon>Fulvivirgaceae</taxon>
        <taxon>Pseudochryseolinea</taxon>
    </lineage>
</organism>
<dbReference type="InterPro" id="IPR003400">
    <property type="entry name" value="ExbD"/>
</dbReference>
<keyword evidence="3" id="KW-1003">Cell membrane</keyword>
<dbReference type="Pfam" id="PF02472">
    <property type="entry name" value="ExbD"/>
    <property type="match status" value="1"/>
</dbReference>
<protein>
    <submittedName>
        <fullName evidence="8">Biopolymer transporter ExbD</fullName>
    </submittedName>
</protein>
<dbReference type="PANTHER" id="PTHR30558">
    <property type="entry name" value="EXBD MEMBRANE COMPONENT OF PMF-DRIVEN MACROMOLECULE IMPORT SYSTEM"/>
    <property type="match status" value="1"/>
</dbReference>
<gene>
    <name evidence="8" type="ORF">DQQ10_16315</name>
</gene>
<keyword evidence="6" id="KW-0472">Membrane</keyword>
<keyword evidence="9" id="KW-1185">Reference proteome</keyword>
<keyword evidence="5" id="KW-1133">Transmembrane helix</keyword>
<proteinExistence type="inferred from homology"/>
<dbReference type="GO" id="GO:0005886">
    <property type="term" value="C:plasma membrane"/>
    <property type="evidence" value="ECO:0007669"/>
    <property type="project" value="UniProtKB-SubCell"/>
</dbReference>
<dbReference type="GO" id="GO:0015031">
    <property type="term" value="P:protein transport"/>
    <property type="evidence" value="ECO:0007669"/>
    <property type="project" value="UniProtKB-KW"/>
</dbReference>
<evidence type="ECO:0000313" key="8">
    <source>
        <dbReference type="EMBL" id="RAW00113.1"/>
    </source>
</evidence>
<comment type="caution">
    <text evidence="8">The sequence shown here is derived from an EMBL/GenBank/DDBJ whole genome shotgun (WGS) entry which is preliminary data.</text>
</comment>
<evidence type="ECO:0000313" key="9">
    <source>
        <dbReference type="Proteomes" id="UP000251889"/>
    </source>
</evidence>
<dbReference type="AlphaFoldDB" id="A0A364Y1G4"/>
<evidence type="ECO:0000256" key="6">
    <source>
        <dbReference type="ARBA" id="ARBA00023136"/>
    </source>
</evidence>
<evidence type="ECO:0000256" key="1">
    <source>
        <dbReference type="ARBA" id="ARBA00004162"/>
    </source>
</evidence>
<name>A0A364Y1G4_9BACT</name>
<sequence length="168" mass="19038">MAEINSNSKQAEQSKVRCKRTSLKIDMTPMVDLAFLLLTFFILTTTLNKPLAMDLNMPEEPDEKHPAPPVPGKRVLTLILGKQDKIFYYAGIKDPKIEETNYSAGGLRKLLLKKKQEVHNLVVLIKPSEQSRYQNLVDMLDEISITGIKHYYVTPITAVDKDLIALKN</sequence>
<evidence type="ECO:0000256" key="2">
    <source>
        <dbReference type="ARBA" id="ARBA00005811"/>
    </source>
</evidence>
<dbReference type="OrthoDB" id="952702at2"/>
<comment type="subcellular location">
    <subcellularLocation>
        <location evidence="1">Cell membrane</location>
        <topology evidence="1">Single-pass membrane protein</topology>
    </subcellularLocation>
    <subcellularLocation>
        <location evidence="7">Cell membrane</location>
        <topology evidence="7">Single-pass type II membrane protein</topology>
    </subcellularLocation>
</comment>
<accession>A0A364Y1G4</accession>
<keyword evidence="4 7" id="KW-0812">Transmembrane</keyword>
<keyword evidence="7" id="KW-0653">Protein transport</keyword>
<evidence type="ECO:0000256" key="4">
    <source>
        <dbReference type="ARBA" id="ARBA00022692"/>
    </source>
</evidence>
<evidence type="ECO:0000256" key="5">
    <source>
        <dbReference type="ARBA" id="ARBA00022989"/>
    </source>
</evidence>
<evidence type="ECO:0000256" key="7">
    <source>
        <dbReference type="RuleBase" id="RU003879"/>
    </source>
</evidence>
<evidence type="ECO:0000256" key="3">
    <source>
        <dbReference type="ARBA" id="ARBA00022475"/>
    </source>
</evidence>